<dbReference type="Proteomes" id="UP000237105">
    <property type="component" value="Unassembled WGS sequence"/>
</dbReference>
<organism evidence="2 3">
    <name type="scientific">Parasponia andersonii</name>
    <name type="common">Sponia andersonii</name>
    <dbReference type="NCBI Taxonomy" id="3476"/>
    <lineage>
        <taxon>Eukaryota</taxon>
        <taxon>Viridiplantae</taxon>
        <taxon>Streptophyta</taxon>
        <taxon>Embryophyta</taxon>
        <taxon>Tracheophyta</taxon>
        <taxon>Spermatophyta</taxon>
        <taxon>Magnoliopsida</taxon>
        <taxon>eudicotyledons</taxon>
        <taxon>Gunneridae</taxon>
        <taxon>Pentapetalae</taxon>
        <taxon>rosids</taxon>
        <taxon>fabids</taxon>
        <taxon>Rosales</taxon>
        <taxon>Cannabaceae</taxon>
        <taxon>Parasponia</taxon>
    </lineage>
</organism>
<dbReference type="AlphaFoldDB" id="A0A2P5BFK5"/>
<keyword evidence="3" id="KW-1185">Reference proteome</keyword>
<sequence>MVVMGIIRRGTSTMLSSSISARPAAAATRLLSVTHQVFVDDRSAVTALACQMQRGSSLRSFSTLGAAAPEKDRQERTLRAAECPSVSDSAVGNGNINIVKDGNGIQTVCRTN</sequence>
<name>A0A2P5BFK5_PARAD</name>
<feature type="compositionally biased region" description="Basic and acidic residues" evidence="1">
    <location>
        <begin position="69"/>
        <end position="79"/>
    </location>
</feature>
<reference evidence="3" key="1">
    <citation type="submission" date="2016-06" db="EMBL/GenBank/DDBJ databases">
        <title>Parallel loss of symbiosis genes in relatives of nitrogen-fixing non-legume Parasponia.</title>
        <authorList>
            <person name="Van Velzen R."/>
            <person name="Holmer R."/>
            <person name="Bu F."/>
            <person name="Rutten L."/>
            <person name="Van Zeijl A."/>
            <person name="Liu W."/>
            <person name="Santuari L."/>
            <person name="Cao Q."/>
            <person name="Sharma T."/>
            <person name="Shen D."/>
            <person name="Roswanjaya Y."/>
            <person name="Wardhani T."/>
            <person name="Kalhor M.S."/>
            <person name="Jansen J."/>
            <person name="Van den Hoogen J."/>
            <person name="Gungor B."/>
            <person name="Hartog M."/>
            <person name="Hontelez J."/>
            <person name="Verver J."/>
            <person name="Yang W.-C."/>
            <person name="Schijlen E."/>
            <person name="Repin R."/>
            <person name="Schilthuizen M."/>
            <person name="Schranz E."/>
            <person name="Heidstra R."/>
            <person name="Miyata K."/>
            <person name="Fedorova E."/>
            <person name="Kohlen W."/>
            <person name="Bisseling T."/>
            <person name="Smit S."/>
            <person name="Geurts R."/>
        </authorList>
    </citation>
    <scope>NUCLEOTIDE SEQUENCE [LARGE SCALE GENOMIC DNA]</scope>
    <source>
        <strain evidence="3">cv. WU1-14</strain>
    </source>
</reference>
<accession>A0A2P5BFK5</accession>
<comment type="caution">
    <text evidence="2">The sequence shown here is derived from an EMBL/GenBank/DDBJ whole genome shotgun (WGS) entry which is preliminary data.</text>
</comment>
<evidence type="ECO:0000313" key="2">
    <source>
        <dbReference type="EMBL" id="PON47570.1"/>
    </source>
</evidence>
<evidence type="ECO:0000256" key="1">
    <source>
        <dbReference type="SAM" id="MobiDB-lite"/>
    </source>
</evidence>
<gene>
    <name evidence="2" type="ORF">PanWU01x14_243290</name>
</gene>
<feature type="region of interest" description="Disordered" evidence="1">
    <location>
        <begin position="65"/>
        <end position="84"/>
    </location>
</feature>
<proteinExistence type="predicted"/>
<evidence type="ECO:0000313" key="3">
    <source>
        <dbReference type="Proteomes" id="UP000237105"/>
    </source>
</evidence>
<protein>
    <submittedName>
        <fullName evidence="2">Uncharacterized protein</fullName>
    </submittedName>
</protein>
<dbReference type="EMBL" id="JXTB01000292">
    <property type="protein sequence ID" value="PON47570.1"/>
    <property type="molecule type" value="Genomic_DNA"/>
</dbReference>